<feature type="transmembrane region" description="Helical" evidence="1">
    <location>
        <begin position="117"/>
        <end position="139"/>
    </location>
</feature>
<reference evidence="2" key="1">
    <citation type="journal article" date="2014" name="Int. J. Syst. Evol. Microbiol.">
        <title>Complete genome sequence of Corynebacterium casei LMG S-19264T (=DSM 44701T), isolated from a smear-ripened cheese.</title>
        <authorList>
            <consortium name="US DOE Joint Genome Institute (JGI-PGF)"/>
            <person name="Walter F."/>
            <person name="Albersmeier A."/>
            <person name="Kalinowski J."/>
            <person name="Ruckert C."/>
        </authorList>
    </citation>
    <scope>NUCLEOTIDE SEQUENCE</scope>
    <source>
        <strain evidence="2">CGMCC 1.15360</strain>
    </source>
</reference>
<feature type="transmembrane region" description="Helical" evidence="1">
    <location>
        <begin position="272"/>
        <end position="292"/>
    </location>
</feature>
<sequence>MAQSANPAFAQRRALPARKAGAERSSALAVNGIVWVFFLALILTNLVFPKGGTFIYGLPITWGYLAICAAAPLGLIGLVRRSDISLAPLVQALCFFLPIALLIFYKAKMYSLPGSEWLPLAVLFGVFPVAILGIMTPYLEQIRAQDIARAVRLGIRFLLIWGLMNFVLFIIARKFIEIPYITVNGQEVGMTLGKNNLRGSLMKFVSTYNNGNIFGTCMVMLAPIYFHFEKKKLWLGLFIVAVLCTLSRSAWFGLAATLMLMGIMGQIRINRLRVWLLAGFAFCILIAVLPLLGWSGLDDVFDTQLGGRIRYLVKLELNFTGAEQIAIPEILYFGLLYSFGMIGFLIAMGGFLYGIFYGAMRWTILSPMRRAAVLGAVGYLIMAAMDGAFLFPPVFPLFLFVNALIYRRGLRETTAGLARNASSVARMRRRPPSPAYPA</sequence>
<feature type="transmembrane region" description="Helical" evidence="1">
    <location>
        <begin position="54"/>
        <end position="79"/>
    </location>
</feature>
<keyword evidence="3" id="KW-1185">Reference proteome</keyword>
<protein>
    <submittedName>
        <fullName evidence="2">Uncharacterized protein</fullName>
    </submittedName>
</protein>
<dbReference type="Proteomes" id="UP000612349">
    <property type="component" value="Unassembled WGS sequence"/>
</dbReference>
<keyword evidence="1" id="KW-0472">Membrane</keyword>
<comment type="caution">
    <text evidence="2">The sequence shown here is derived from an EMBL/GenBank/DDBJ whole genome shotgun (WGS) entry which is preliminary data.</text>
</comment>
<feature type="transmembrane region" description="Helical" evidence="1">
    <location>
        <begin position="371"/>
        <end position="391"/>
    </location>
</feature>
<proteinExistence type="predicted"/>
<keyword evidence="1" id="KW-0812">Transmembrane</keyword>
<evidence type="ECO:0000256" key="1">
    <source>
        <dbReference type="SAM" id="Phobius"/>
    </source>
</evidence>
<reference evidence="2" key="2">
    <citation type="submission" date="2020-09" db="EMBL/GenBank/DDBJ databases">
        <authorList>
            <person name="Sun Q."/>
            <person name="Zhou Y."/>
        </authorList>
    </citation>
    <scope>NUCLEOTIDE SEQUENCE</scope>
    <source>
        <strain evidence="2">CGMCC 1.15360</strain>
    </source>
</reference>
<dbReference type="EMBL" id="BMIP01000001">
    <property type="protein sequence ID" value="GGD59656.1"/>
    <property type="molecule type" value="Genomic_DNA"/>
</dbReference>
<feature type="transmembrane region" description="Helical" evidence="1">
    <location>
        <begin position="330"/>
        <end position="359"/>
    </location>
</feature>
<feature type="transmembrane region" description="Helical" evidence="1">
    <location>
        <begin position="86"/>
        <end position="105"/>
    </location>
</feature>
<dbReference type="AlphaFoldDB" id="A0A916YTC7"/>
<organism evidence="2 3">
    <name type="scientific">Croceicoccus mobilis</name>
    <dbReference type="NCBI Taxonomy" id="1703339"/>
    <lineage>
        <taxon>Bacteria</taxon>
        <taxon>Pseudomonadati</taxon>
        <taxon>Pseudomonadota</taxon>
        <taxon>Alphaproteobacteria</taxon>
        <taxon>Sphingomonadales</taxon>
        <taxon>Erythrobacteraceae</taxon>
        <taxon>Croceicoccus</taxon>
    </lineage>
</organism>
<dbReference type="RefSeq" id="WP_156522006.1">
    <property type="nucleotide sequence ID" value="NZ_BMIP01000001.1"/>
</dbReference>
<accession>A0A916YTC7</accession>
<evidence type="ECO:0000313" key="3">
    <source>
        <dbReference type="Proteomes" id="UP000612349"/>
    </source>
</evidence>
<evidence type="ECO:0000313" key="2">
    <source>
        <dbReference type="EMBL" id="GGD59656.1"/>
    </source>
</evidence>
<feature type="transmembrane region" description="Helical" evidence="1">
    <location>
        <begin position="233"/>
        <end position="260"/>
    </location>
</feature>
<gene>
    <name evidence="2" type="ORF">GCM10010990_06300</name>
</gene>
<feature type="transmembrane region" description="Helical" evidence="1">
    <location>
        <begin position="151"/>
        <end position="172"/>
    </location>
</feature>
<keyword evidence="1" id="KW-1133">Transmembrane helix</keyword>
<name>A0A916YTC7_9SPHN</name>
<feature type="transmembrane region" description="Helical" evidence="1">
    <location>
        <begin position="28"/>
        <end position="48"/>
    </location>
</feature>
<dbReference type="OrthoDB" id="253898at2"/>